<dbReference type="PANTHER" id="PTHR30194:SF3">
    <property type="entry name" value="CROSSOVER JUNCTION ENDODEOXYRIBONUCLEASE RUVC"/>
    <property type="match status" value="1"/>
</dbReference>
<keyword evidence="10" id="KW-0233">DNA recombination</keyword>
<evidence type="ECO:0000256" key="9">
    <source>
        <dbReference type="ARBA" id="ARBA00023125"/>
    </source>
</evidence>
<proteinExistence type="inferred from homology"/>
<dbReference type="Pfam" id="PF02075">
    <property type="entry name" value="RuvC"/>
    <property type="match status" value="1"/>
</dbReference>
<evidence type="ECO:0000256" key="2">
    <source>
        <dbReference type="ARBA" id="ARBA00022490"/>
    </source>
</evidence>
<accession>A0ABQ6NR85</accession>
<gene>
    <name evidence="12" type="ORF">PghCCS26_47450</name>
</gene>
<keyword evidence="6" id="KW-0227">DNA damage</keyword>
<evidence type="ECO:0000256" key="7">
    <source>
        <dbReference type="ARBA" id="ARBA00022801"/>
    </source>
</evidence>
<evidence type="ECO:0000256" key="10">
    <source>
        <dbReference type="ARBA" id="ARBA00023172"/>
    </source>
</evidence>
<dbReference type="InterPro" id="IPR012337">
    <property type="entry name" value="RNaseH-like_sf"/>
</dbReference>
<comment type="caution">
    <text evidence="12">The sequence shown here is derived from an EMBL/GenBank/DDBJ whole genome shotgun (WGS) entry which is preliminary data.</text>
</comment>
<dbReference type="InterPro" id="IPR036397">
    <property type="entry name" value="RNaseH_sf"/>
</dbReference>
<dbReference type="SUPFAM" id="SSF53098">
    <property type="entry name" value="Ribonuclease H-like"/>
    <property type="match status" value="1"/>
</dbReference>
<keyword evidence="11" id="KW-0234">DNA repair</keyword>
<dbReference type="InterPro" id="IPR002176">
    <property type="entry name" value="X-over_junc_endoDNase_RuvC"/>
</dbReference>
<protein>
    <recommendedName>
        <fullName evidence="14">Holliday junction nuclease RuvC</fullName>
    </recommendedName>
</protein>
<evidence type="ECO:0000256" key="11">
    <source>
        <dbReference type="ARBA" id="ARBA00023204"/>
    </source>
</evidence>
<reference evidence="12 13" key="1">
    <citation type="submission" date="2023-05" db="EMBL/GenBank/DDBJ databases">
        <title>Draft genome of Paenibacillus sp. CCS26.</title>
        <authorList>
            <person name="Akita H."/>
            <person name="Shinto Y."/>
            <person name="Kimura Z."/>
        </authorList>
    </citation>
    <scope>NUCLEOTIDE SEQUENCE [LARGE SCALE GENOMIC DNA]</scope>
    <source>
        <strain evidence="12 13">CCS26</strain>
    </source>
</reference>
<sequence>MTTAKIKRKEPAQRYLGLDLSLSPGVATIEVRSRQPYLIAAESIATSTEDNDAVRSITVESFIACHIYANRPYVTVLREDFTAGRNKRATQTIFNAWAAADRALHTYGYTVDDVKPPLSPTTVKKLVAGNGKAEKPEVATTVRKLLRLDPEYKFAAGYDDSDACAVILAYLIREGLIDT</sequence>
<evidence type="ECO:0000313" key="12">
    <source>
        <dbReference type="EMBL" id="GMK47615.1"/>
    </source>
</evidence>
<evidence type="ECO:0000256" key="5">
    <source>
        <dbReference type="ARBA" id="ARBA00022759"/>
    </source>
</evidence>
<dbReference type="RefSeq" id="WP_317981538.1">
    <property type="nucleotide sequence ID" value="NZ_BTCL01000021.1"/>
</dbReference>
<keyword evidence="2" id="KW-0963">Cytoplasm</keyword>
<keyword evidence="13" id="KW-1185">Reference proteome</keyword>
<dbReference type="Proteomes" id="UP001285921">
    <property type="component" value="Unassembled WGS sequence"/>
</dbReference>
<dbReference type="Gene3D" id="3.30.420.10">
    <property type="entry name" value="Ribonuclease H-like superfamily/Ribonuclease H"/>
    <property type="match status" value="1"/>
</dbReference>
<keyword evidence="8" id="KW-0460">Magnesium</keyword>
<keyword evidence="7" id="KW-0378">Hydrolase</keyword>
<evidence type="ECO:0000256" key="1">
    <source>
        <dbReference type="ARBA" id="ARBA00009518"/>
    </source>
</evidence>
<evidence type="ECO:0008006" key="14">
    <source>
        <dbReference type="Google" id="ProtNLM"/>
    </source>
</evidence>
<organism evidence="12 13">
    <name type="scientific">Paenibacillus glycanilyticus</name>
    <dbReference type="NCBI Taxonomy" id="126569"/>
    <lineage>
        <taxon>Bacteria</taxon>
        <taxon>Bacillati</taxon>
        <taxon>Bacillota</taxon>
        <taxon>Bacilli</taxon>
        <taxon>Bacillales</taxon>
        <taxon>Paenibacillaceae</taxon>
        <taxon>Paenibacillus</taxon>
    </lineage>
</organism>
<comment type="similarity">
    <text evidence="1">Belongs to the RuvC family.</text>
</comment>
<keyword evidence="9" id="KW-0238">DNA-binding</keyword>
<keyword evidence="5" id="KW-0255">Endonuclease</keyword>
<evidence type="ECO:0000256" key="8">
    <source>
        <dbReference type="ARBA" id="ARBA00022842"/>
    </source>
</evidence>
<evidence type="ECO:0000256" key="3">
    <source>
        <dbReference type="ARBA" id="ARBA00022722"/>
    </source>
</evidence>
<dbReference type="PANTHER" id="PTHR30194">
    <property type="entry name" value="CROSSOVER JUNCTION ENDODEOXYRIBONUCLEASE RUVC"/>
    <property type="match status" value="1"/>
</dbReference>
<keyword evidence="3" id="KW-0540">Nuclease</keyword>
<keyword evidence="4" id="KW-0479">Metal-binding</keyword>
<evidence type="ECO:0000256" key="6">
    <source>
        <dbReference type="ARBA" id="ARBA00022763"/>
    </source>
</evidence>
<evidence type="ECO:0000313" key="13">
    <source>
        <dbReference type="Proteomes" id="UP001285921"/>
    </source>
</evidence>
<name>A0ABQ6NR85_9BACL</name>
<evidence type="ECO:0000256" key="4">
    <source>
        <dbReference type="ARBA" id="ARBA00022723"/>
    </source>
</evidence>
<dbReference type="EMBL" id="BTCL01000021">
    <property type="protein sequence ID" value="GMK47615.1"/>
    <property type="molecule type" value="Genomic_DNA"/>
</dbReference>